<reference evidence="2" key="1">
    <citation type="submission" date="2018-06" db="EMBL/GenBank/DDBJ databases">
        <title>Genome assembly of Danube salmon.</title>
        <authorList>
            <person name="Macqueen D.J."/>
            <person name="Gundappa M.K."/>
        </authorList>
    </citation>
    <scope>NUCLEOTIDE SEQUENCE [LARGE SCALE GENOMIC DNA]</scope>
</reference>
<dbReference type="AlphaFoldDB" id="A0A4W5JKN8"/>
<sequence length="132" mass="14810">MEYTPGVCLCASQKVNSILQQVVERNRVRRSLSAKHHTLQSLRGLVKTLLTACPADLIPADKRQLIIRDLLLDLHDKVLSEDAAGELIPIVARAVFTLSLRAHLYGCLLYYLKIAQKHEEPDTLQQGTVELQ</sequence>
<protein>
    <submittedName>
        <fullName evidence="1">Uncharacterized protein</fullName>
    </submittedName>
</protein>
<evidence type="ECO:0000313" key="2">
    <source>
        <dbReference type="Proteomes" id="UP000314982"/>
    </source>
</evidence>
<proteinExistence type="predicted"/>
<organism evidence="1 2">
    <name type="scientific">Hucho hucho</name>
    <name type="common">huchen</name>
    <dbReference type="NCBI Taxonomy" id="62062"/>
    <lineage>
        <taxon>Eukaryota</taxon>
        <taxon>Metazoa</taxon>
        <taxon>Chordata</taxon>
        <taxon>Craniata</taxon>
        <taxon>Vertebrata</taxon>
        <taxon>Euteleostomi</taxon>
        <taxon>Actinopterygii</taxon>
        <taxon>Neopterygii</taxon>
        <taxon>Teleostei</taxon>
        <taxon>Protacanthopterygii</taxon>
        <taxon>Salmoniformes</taxon>
        <taxon>Salmonidae</taxon>
        <taxon>Salmoninae</taxon>
        <taxon>Hucho</taxon>
    </lineage>
</organism>
<reference evidence="1" key="3">
    <citation type="submission" date="2025-09" db="UniProtKB">
        <authorList>
            <consortium name="Ensembl"/>
        </authorList>
    </citation>
    <scope>IDENTIFICATION</scope>
</reference>
<evidence type="ECO:0000313" key="1">
    <source>
        <dbReference type="Ensembl" id="ENSHHUP00000000216.1"/>
    </source>
</evidence>
<dbReference type="Ensembl" id="ENSHHUT00000000222.1">
    <property type="protein sequence ID" value="ENSHHUP00000000216.1"/>
    <property type="gene ID" value="ENSHHUG00000000167.1"/>
</dbReference>
<name>A0A4W5JKN8_9TELE</name>
<dbReference type="Proteomes" id="UP000314982">
    <property type="component" value="Unassembled WGS sequence"/>
</dbReference>
<dbReference type="STRING" id="62062.ENSHHUP00000000216"/>
<accession>A0A4W5JKN8</accession>
<keyword evidence="2" id="KW-1185">Reference proteome</keyword>
<reference evidence="1" key="2">
    <citation type="submission" date="2025-08" db="UniProtKB">
        <authorList>
            <consortium name="Ensembl"/>
        </authorList>
    </citation>
    <scope>IDENTIFICATION</scope>
</reference>